<comment type="subcellular location">
    <subcellularLocation>
        <location evidence="1 8">Cell membrane</location>
        <topology evidence="1 8">Multi-pass membrane protein</topology>
    </subcellularLocation>
</comment>
<protein>
    <submittedName>
        <fullName evidence="10">Sugar transporter integral membrane protein (Permease)</fullName>
    </submittedName>
</protein>
<dbReference type="SUPFAM" id="SSF161098">
    <property type="entry name" value="MetI-like"/>
    <property type="match status" value="1"/>
</dbReference>
<dbReference type="PANTHER" id="PTHR43227">
    <property type="entry name" value="BLL4140 PROTEIN"/>
    <property type="match status" value="1"/>
</dbReference>
<organism evidence="10 11">
    <name type="scientific">Mesorhizobium japonicum (strain LMG 29417 / CECT 9101 / MAFF 303099)</name>
    <name type="common">Mesorhizobium loti (strain MAFF 303099)</name>
    <dbReference type="NCBI Taxonomy" id="266835"/>
    <lineage>
        <taxon>Bacteria</taxon>
        <taxon>Pseudomonadati</taxon>
        <taxon>Pseudomonadota</taxon>
        <taxon>Alphaproteobacteria</taxon>
        <taxon>Hyphomicrobiales</taxon>
        <taxon>Phyllobacteriaceae</taxon>
        <taxon>Mesorhizobium</taxon>
    </lineage>
</organism>
<keyword evidence="6 8" id="KW-1133">Transmembrane helix</keyword>
<feature type="transmembrane region" description="Helical" evidence="8">
    <location>
        <begin position="270"/>
        <end position="292"/>
    </location>
</feature>
<feature type="transmembrane region" description="Helical" evidence="8">
    <location>
        <begin position="16"/>
        <end position="35"/>
    </location>
</feature>
<evidence type="ECO:0000256" key="1">
    <source>
        <dbReference type="ARBA" id="ARBA00004651"/>
    </source>
</evidence>
<sequence length="300" mass="34448">MFRGRAMLRNSRTERLVALVLVAPFLAIYLLAFVYPTVQMFRISFTDAPLIGAGRWVGLDNYLRLDNDPMFRRAVWNTAYFVLMTVVPGTLIALLISLGVSRLQGRFQAIVLALFFLPYILPVSVVYLIWDWTLNFQFGIAMHVLDWLGIPRVPVFKSRVWFLPAVAGVTIWWTAGFSILLFLAGLRSIPAEIYEAAALDNSTRWTTFRRITWPLLWPITSLVFTIQLILQLKIFDQVYLFSIGGRPNDNMVLVYYIFQKAFQQNQGGRAAAVAVTLFVLVVVVSVLQFQLLRFAERRRR</sequence>
<feature type="transmembrane region" description="Helical" evidence="8">
    <location>
        <begin position="161"/>
        <end position="184"/>
    </location>
</feature>
<proteinExistence type="inferred from homology"/>
<evidence type="ECO:0000256" key="7">
    <source>
        <dbReference type="ARBA" id="ARBA00023136"/>
    </source>
</evidence>
<dbReference type="CDD" id="cd06261">
    <property type="entry name" value="TM_PBP2"/>
    <property type="match status" value="1"/>
</dbReference>
<accession>Q98FW5</accession>
<evidence type="ECO:0000256" key="3">
    <source>
        <dbReference type="ARBA" id="ARBA00022448"/>
    </source>
</evidence>
<dbReference type="Gene3D" id="1.10.3720.10">
    <property type="entry name" value="MetI-like"/>
    <property type="match status" value="1"/>
</dbReference>
<evidence type="ECO:0000259" key="9">
    <source>
        <dbReference type="PROSITE" id="PS50928"/>
    </source>
</evidence>
<dbReference type="Pfam" id="PF00528">
    <property type="entry name" value="BPD_transp_1"/>
    <property type="match status" value="1"/>
</dbReference>
<feature type="domain" description="ABC transmembrane type-1" evidence="9">
    <location>
        <begin position="75"/>
        <end position="288"/>
    </location>
</feature>
<dbReference type="EMBL" id="BA000012">
    <property type="protein sequence ID" value="BAB50451.1"/>
    <property type="molecule type" value="Genomic_DNA"/>
</dbReference>
<dbReference type="GO" id="GO:0055085">
    <property type="term" value="P:transmembrane transport"/>
    <property type="evidence" value="ECO:0007669"/>
    <property type="project" value="InterPro"/>
</dbReference>
<dbReference type="PANTHER" id="PTHR43227:SF8">
    <property type="entry name" value="DIACETYLCHITOBIOSE UPTAKE SYSTEM PERMEASE PROTEIN DASB"/>
    <property type="match status" value="1"/>
</dbReference>
<evidence type="ECO:0000256" key="5">
    <source>
        <dbReference type="ARBA" id="ARBA00022692"/>
    </source>
</evidence>
<evidence type="ECO:0000256" key="2">
    <source>
        <dbReference type="ARBA" id="ARBA00009306"/>
    </source>
</evidence>
<dbReference type="KEGG" id="mlo:mll3589"/>
<evidence type="ECO:0000313" key="10">
    <source>
        <dbReference type="EMBL" id="BAB50451.1"/>
    </source>
</evidence>
<dbReference type="HOGENOM" id="CLU_016047_0_2_5"/>
<feature type="transmembrane region" description="Helical" evidence="8">
    <location>
        <begin position="211"/>
        <end position="230"/>
    </location>
</feature>
<keyword evidence="7 8" id="KW-0472">Membrane</keyword>
<gene>
    <name evidence="10" type="ordered locus">mll3589</name>
</gene>
<name>Q98FW5_RHILO</name>
<feature type="transmembrane region" description="Helical" evidence="8">
    <location>
        <begin position="110"/>
        <end position="130"/>
    </location>
</feature>
<evidence type="ECO:0000313" key="11">
    <source>
        <dbReference type="Proteomes" id="UP000000552"/>
    </source>
</evidence>
<evidence type="ECO:0000256" key="8">
    <source>
        <dbReference type="RuleBase" id="RU363032"/>
    </source>
</evidence>
<keyword evidence="4" id="KW-1003">Cell membrane</keyword>
<dbReference type="InterPro" id="IPR000515">
    <property type="entry name" value="MetI-like"/>
</dbReference>
<evidence type="ECO:0000256" key="4">
    <source>
        <dbReference type="ARBA" id="ARBA00022475"/>
    </source>
</evidence>
<dbReference type="AlphaFoldDB" id="Q98FW5"/>
<dbReference type="GO" id="GO:0005886">
    <property type="term" value="C:plasma membrane"/>
    <property type="evidence" value="ECO:0007669"/>
    <property type="project" value="UniProtKB-SubCell"/>
</dbReference>
<evidence type="ECO:0000256" key="6">
    <source>
        <dbReference type="ARBA" id="ARBA00022989"/>
    </source>
</evidence>
<dbReference type="PROSITE" id="PS50928">
    <property type="entry name" value="ABC_TM1"/>
    <property type="match status" value="1"/>
</dbReference>
<comment type="similarity">
    <text evidence="2 8">Belongs to the binding-protein-dependent transport system permease family.</text>
</comment>
<dbReference type="InterPro" id="IPR035906">
    <property type="entry name" value="MetI-like_sf"/>
</dbReference>
<reference evidence="10 11" key="1">
    <citation type="journal article" date="2000" name="DNA Res.">
        <title>Complete genome structure of the nitrogen-fixing symbiotic bacterium Mesorhizobium loti.</title>
        <authorList>
            <person name="Kaneko T."/>
            <person name="Nakamura Y."/>
            <person name="Sato S."/>
            <person name="Asamizu E."/>
            <person name="Kato T."/>
            <person name="Sasamoto S."/>
            <person name="Watanabe A."/>
            <person name="Idesawa K."/>
            <person name="Ishikawa A."/>
            <person name="Kawashima K."/>
            <person name="Kimura T."/>
            <person name="Kishida Y."/>
            <person name="Kiyokawa C."/>
            <person name="Kohara M."/>
            <person name="Matsumoto M."/>
            <person name="Matsuno A."/>
            <person name="Mochizuki Y."/>
            <person name="Nakayama S."/>
            <person name="Nakazaki N."/>
            <person name="Shimpo S."/>
            <person name="Sugimoto M."/>
            <person name="Takeuchi C."/>
            <person name="Yamada M."/>
            <person name="Tabata S."/>
        </authorList>
    </citation>
    <scope>NUCLEOTIDE SEQUENCE [LARGE SCALE GENOMIC DNA]</scope>
    <source>
        <strain evidence="11">LMG 29417 / CECT 9101 / MAFF 303099</strain>
    </source>
</reference>
<dbReference type="eggNOG" id="COG1175">
    <property type="taxonomic scope" value="Bacteria"/>
</dbReference>
<keyword evidence="3 8" id="KW-0813">Transport</keyword>
<keyword evidence="5 8" id="KW-0812">Transmembrane</keyword>
<dbReference type="Proteomes" id="UP000000552">
    <property type="component" value="Chromosome"/>
</dbReference>
<keyword evidence="10" id="KW-0762">Sugar transport</keyword>
<feature type="transmembrane region" description="Helical" evidence="8">
    <location>
        <begin position="79"/>
        <end position="98"/>
    </location>
</feature>
<dbReference type="InterPro" id="IPR050809">
    <property type="entry name" value="UgpAE/MalFG_permease"/>
</dbReference>